<dbReference type="Proteomes" id="UP000201566">
    <property type="component" value="Segment"/>
</dbReference>
<evidence type="ECO:0000256" key="1">
    <source>
        <dbReference type="SAM" id="MobiDB-lite"/>
    </source>
</evidence>
<dbReference type="KEGG" id="vg:16512131"/>
<feature type="compositionally biased region" description="Basic and acidic residues" evidence="1">
    <location>
        <begin position="255"/>
        <end position="266"/>
    </location>
</feature>
<sequence>MARASRFFRCGHTKTYVGARFATWAQGPRVRRFSLVAQDAQSAPATPRRHKEKKQFALMEKDDKGAMATTVDDDGVWLQEHRGRYTEVIASLQHIEWAMCEPRLREASSASVRTVEASAILGRRPAGGYLEAPAGAPLVTQYNLILPYAQLQRADAKRRYADVLVAQSNRTSRPHDAPNWVDYCGLARVESHRTEDAFGGPLDPEAVFCGVTPSLQIASDSDGTTYGMVLSSGVKTRYAPLDEADARRQQKTAKALRDQGEGEEKKPRRRGARGKKRPAGRTFVACPKDGTTATRKI</sequence>
<feature type="region of interest" description="Disordered" evidence="1">
    <location>
        <begin position="247"/>
        <end position="297"/>
    </location>
</feature>
<accession>S4VNM5</accession>
<gene>
    <name evidence="2" type="ORF">pdul_cds_6</name>
</gene>
<evidence type="ECO:0000313" key="3">
    <source>
        <dbReference type="Proteomes" id="UP000201566"/>
    </source>
</evidence>
<proteinExistence type="predicted"/>
<dbReference type="RefSeq" id="YP_008318542.1">
    <property type="nucleotide sequence ID" value="NC_021858.1"/>
</dbReference>
<evidence type="ECO:0000313" key="2">
    <source>
        <dbReference type="EMBL" id="AGO81873.1"/>
    </source>
</evidence>
<name>S4VNM5_9VIRU</name>
<dbReference type="GeneID" id="16512131"/>
<protein>
    <submittedName>
        <fullName evidence="2">Uncharacterized protein</fullName>
    </submittedName>
</protein>
<organism evidence="2 3">
    <name type="scientific">Pandoravirus dulcis</name>
    <dbReference type="NCBI Taxonomy" id="1349409"/>
    <lineage>
        <taxon>Viruses</taxon>
        <taxon>Pandoravirus</taxon>
    </lineage>
</organism>
<reference evidence="2 3" key="1">
    <citation type="journal article" date="2013" name="Science">
        <title>Pandoraviruses: amoeba viruses with genomes up to 2.5 Mb reaching that of parasitic eukaryotes.</title>
        <authorList>
            <person name="Philippe N."/>
            <person name="Legendre M."/>
            <person name="Doutre G."/>
            <person name="Coute Y."/>
            <person name="Poirot O."/>
            <person name="Lescot M."/>
            <person name="Arslan D."/>
            <person name="Seltzer V."/>
            <person name="Bertaux L."/>
            <person name="Bruley C."/>
            <person name="Garin J."/>
            <person name="Claverie J.M."/>
            <person name="Abergel C."/>
        </authorList>
    </citation>
    <scope>NUCLEOTIDE SEQUENCE [LARGE SCALE GENOMIC DNA]</scope>
    <source>
        <strain evidence="2">Melbourne</strain>
    </source>
</reference>
<feature type="compositionally biased region" description="Basic residues" evidence="1">
    <location>
        <begin position="267"/>
        <end position="279"/>
    </location>
</feature>
<dbReference type="EMBL" id="KC977570">
    <property type="protein sequence ID" value="AGO81873.1"/>
    <property type="molecule type" value="Genomic_DNA"/>
</dbReference>